<evidence type="ECO:0000256" key="9">
    <source>
        <dbReference type="ARBA" id="ARBA00038080"/>
    </source>
</evidence>
<evidence type="ECO:0000313" key="13">
    <source>
        <dbReference type="Proteomes" id="UP001443914"/>
    </source>
</evidence>
<name>A0AAW1KDJ9_SAPOF</name>
<comment type="subcellular location">
    <subcellularLocation>
        <location evidence="1">Cell membrane</location>
        <topology evidence="1">Single-pass membrane protein</topology>
    </subcellularLocation>
    <subcellularLocation>
        <location evidence="2">Endoplasmic reticulum membrane</location>
        <topology evidence="2">Single-pass membrane protein</topology>
    </subcellularLocation>
</comment>
<reference evidence="12" key="1">
    <citation type="submission" date="2024-03" db="EMBL/GenBank/DDBJ databases">
        <title>WGS assembly of Saponaria officinalis var. Norfolk2.</title>
        <authorList>
            <person name="Jenkins J."/>
            <person name="Shu S."/>
            <person name="Grimwood J."/>
            <person name="Barry K."/>
            <person name="Goodstein D."/>
            <person name="Schmutz J."/>
            <person name="Leebens-Mack J."/>
            <person name="Osbourn A."/>
        </authorList>
    </citation>
    <scope>NUCLEOTIDE SEQUENCE [LARGE SCALE GENOMIC DNA]</scope>
    <source>
        <strain evidence="12">JIC</strain>
    </source>
</reference>
<sequence>MMVDAVFEVFESEKSDFDMNVGVNGGRGNGSGDGEDVNVFVNDSDVNDHEVSVKDGGDGNVFGDVEDDAVENGVKKDVGKSKFEGGVDEEEENGEVKSRGEIVEVENCGSDGNVEGVVDVSTEVLEVTKDGDLETVVDEVKEGSVLGHVVDEVTESSEPKPVETSDNGNGSGIGSHSLDNDDNSEDNVSDAQKSVEVETDYIVTVNGVPNAPEHFEVYNSKLNDSGTQEPAEVPEVEADYIVTVNGVPDAPEHYEVYNSEHNVSGAQGSAEVETDDITTVNGVTDAPKFFEVEVQIETAIEEVPEGEVEANQPVVQPLENEVEIHGGESERLEDQVGKPEHEVTASNDDHVFEVPVSELETADCVATELKPIETSVGDESVENGITETRPLDGNADLKRLPLDDATSVEQSADSQQQNISPSHENAKQGLIEVEVKIDELGDVDAVAAGGSLESVDSEAAGCEIDLGETGEVTDQNGSDLSAKTKETTDLQSLFNNSVEEQNQCNLEFQGIENLVSVSVVESDESITNSISGVEESSEASSADMQFDMVHESAVGCTPEKVFGDEESEAMAEVGGSQKASPGKGVLHDEIAEMTGSFDLIDSDISSEDCSTEKTSTAEDQNDHGGSDDRDDISESKVVPASDESLEDDGSCVSEDKNISLDTEVLSTPCDTDNVIEQGVVNDVYSAADNCPSGSVDDNSSQTILEKKCPIPYPVHDSKSGTKSVNNEVDAGIKSNYISDEDLMPKISFGSFDFISPFAHDDINLGSTIPNKSSEVGTSSSESKLFPSNGVALPNSQADSDHFARLNHDTACAQVAQPEQINEGSVSSAKRSEADFSDSRNTNPDFARSPFYWLIKIPRADEGNYHKQLRESEIGLTEKTNTRNAFQAQFNHHQNTLFNKAKNDLRVAYNYAAAGKKDSLESHCLNQVEEIMEMWNTNDEFRKQYIHCNTRRMLWKFGTFDDRQLGINEVPPSLGYVSDNRVRTSAEVKTSTAVLTLQKDVPVDTKVTEDKSSKKVERKKAAPTAEKNEVVPRNSLAKVSGSIELEKALQKDLPVDIKVTEDKSSKKVGRKKTAPTAEKNEVVPRNSLAKVSGSIEIEEAKEETILMEEEKELARKAEHSRREEEAARLWEQRKLEEKTKAEKALERKRRNALKAQARADFRARKEAEEREKARDLREKKKQTRRGVDISENEPAQPSEPSSKSIKEPDVTEKTTTMAKQPKKAFSHTKPIKTIKPIPAALRNKGKRGLLRYWPYAFIVLLAVGLFYLGSFERIQTIKQLVSGSLHW</sequence>
<comment type="caution">
    <text evidence="12">The sequence shown here is derived from an EMBL/GenBank/DDBJ whole genome shotgun (WGS) entry which is preliminary data.</text>
</comment>
<evidence type="ECO:0000313" key="12">
    <source>
        <dbReference type="EMBL" id="KAK9716243.1"/>
    </source>
</evidence>
<feature type="compositionally biased region" description="Basic and acidic residues" evidence="10">
    <location>
        <begin position="1156"/>
        <end position="1177"/>
    </location>
</feature>
<dbReference type="InterPro" id="IPR055282">
    <property type="entry name" value="PPI1-4"/>
</dbReference>
<organism evidence="12 13">
    <name type="scientific">Saponaria officinalis</name>
    <name type="common">Common soapwort</name>
    <name type="synonym">Lychnis saponaria</name>
    <dbReference type="NCBI Taxonomy" id="3572"/>
    <lineage>
        <taxon>Eukaryota</taxon>
        <taxon>Viridiplantae</taxon>
        <taxon>Streptophyta</taxon>
        <taxon>Embryophyta</taxon>
        <taxon>Tracheophyta</taxon>
        <taxon>Spermatophyta</taxon>
        <taxon>Magnoliopsida</taxon>
        <taxon>eudicotyledons</taxon>
        <taxon>Gunneridae</taxon>
        <taxon>Pentapetalae</taxon>
        <taxon>Caryophyllales</taxon>
        <taxon>Caryophyllaceae</taxon>
        <taxon>Caryophylleae</taxon>
        <taxon>Saponaria</taxon>
    </lineage>
</organism>
<feature type="region of interest" description="Disordered" evidence="10">
    <location>
        <begin position="377"/>
        <end position="425"/>
    </location>
</feature>
<evidence type="ECO:0000256" key="2">
    <source>
        <dbReference type="ARBA" id="ARBA00004389"/>
    </source>
</evidence>
<evidence type="ECO:0000256" key="1">
    <source>
        <dbReference type="ARBA" id="ARBA00004162"/>
    </source>
</evidence>
<gene>
    <name evidence="12" type="ORF">RND81_06G220700</name>
</gene>
<feature type="compositionally biased region" description="Polar residues" evidence="10">
    <location>
        <begin position="817"/>
        <end position="828"/>
    </location>
</feature>
<feature type="region of interest" description="Disordered" evidence="10">
    <location>
        <begin position="598"/>
        <end position="656"/>
    </location>
</feature>
<keyword evidence="13" id="KW-1185">Reference proteome</keyword>
<dbReference type="GO" id="GO:0005789">
    <property type="term" value="C:endoplasmic reticulum membrane"/>
    <property type="evidence" value="ECO:0007669"/>
    <property type="project" value="UniProtKB-SubCell"/>
</dbReference>
<accession>A0AAW1KDJ9</accession>
<evidence type="ECO:0000256" key="3">
    <source>
        <dbReference type="ARBA" id="ARBA00022475"/>
    </source>
</evidence>
<keyword evidence="4 11" id="KW-0812">Transmembrane</keyword>
<feature type="compositionally biased region" description="Basic and acidic residues" evidence="10">
    <location>
        <begin position="1004"/>
        <end position="1014"/>
    </location>
</feature>
<feature type="compositionally biased region" description="Basic and acidic residues" evidence="10">
    <location>
        <begin position="1111"/>
        <end position="1144"/>
    </location>
</feature>
<evidence type="ECO:0000256" key="5">
    <source>
        <dbReference type="ARBA" id="ARBA00022824"/>
    </source>
</evidence>
<evidence type="ECO:0000256" key="6">
    <source>
        <dbReference type="ARBA" id="ARBA00022989"/>
    </source>
</evidence>
<feature type="region of interest" description="Disordered" evidence="10">
    <location>
        <begin position="817"/>
        <end position="841"/>
    </location>
</feature>
<feature type="region of interest" description="Disordered" evidence="10">
    <location>
        <begin position="1111"/>
        <end position="1225"/>
    </location>
</feature>
<feature type="region of interest" description="Disordered" evidence="10">
    <location>
        <begin position="564"/>
        <end position="584"/>
    </location>
</feature>
<dbReference type="PANTHER" id="PTHR32219">
    <property type="entry name" value="RNA-BINDING PROTEIN YLMH-RELATED"/>
    <property type="match status" value="1"/>
</dbReference>
<dbReference type="EMBL" id="JBDFQZ010000006">
    <property type="protein sequence ID" value="KAK9716243.1"/>
    <property type="molecule type" value="Genomic_DNA"/>
</dbReference>
<keyword evidence="5" id="KW-0256">Endoplasmic reticulum</keyword>
<evidence type="ECO:0000256" key="11">
    <source>
        <dbReference type="SAM" id="Phobius"/>
    </source>
</evidence>
<evidence type="ECO:0000256" key="7">
    <source>
        <dbReference type="ARBA" id="ARBA00023054"/>
    </source>
</evidence>
<evidence type="ECO:0000256" key="4">
    <source>
        <dbReference type="ARBA" id="ARBA00022692"/>
    </source>
</evidence>
<protein>
    <submittedName>
        <fullName evidence="12">Uncharacterized protein</fullName>
    </submittedName>
</protein>
<dbReference type="PANTHER" id="PTHR32219:SF3">
    <property type="entry name" value="CALPONIN-LIKE DOMAIN PROTEIN"/>
    <property type="match status" value="1"/>
</dbReference>
<feature type="transmembrane region" description="Helical" evidence="11">
    <location>
        <begin position="1251"/>
        <end position="1268"/>
    </location>
</feature>
<keyword evidence="3" id="KW-1003">Cell membrane</keyword>
<comment type="similarity">
    <text evidence="9">Belongs to the plant Proton pump-interactor protein family.</text>
</comment>
<feature type="compositionally biased region" description="Polar residues" evidence="10">
    <location>
        <begin position="407"/>
        <end position="423"/>
    </location>
</feature>
<keyword evidence="8 11" id="KW-0472">Membrane</keyword>
<keyword evidence="6 11" id="KW-1133">Transmembrane helix</keyword>
<feature type="region of interest" description="Disordered" evidence="10">
    <location>
        <begin position="144"/>
        <end position="192"/>
    </location>
</feature>
<dbReference type="GO" id="GO:0005886">
    <property type="term" value="C:plasma membrane"/>
    <property type="evidence" value="ECO:0007669"/>
    <property type="project" value="UniProtKB-SubCell"/>
</dbReference>
<keyword evidence="7" id="KW-0175">Coiled coil</keyword>
<proteinExistence type="inferred from homology"/>
<evidence type="ECO:0000256" key="10">
    <source>
        <dbReference type="SAM" id="MobiDB-lite"/>
    </source>
</evidence>
<dbReference type="Proteomes" id="UP001443914">
    <property type="component" value="Unassembled WGS sequence"/>
</dbReference>
<feature type="region of interest" description="Disordered" evidence="10">
    <location>
        <begin position="1061"/>
        <end position="1084"/>
    </location>
</feature>
<evidence type="ECO:0000256" key="8">
    <source>
        <dbReference type="ARBA" id="ARBA00023136"/>
    </source>
</evidence>
<feature type="region of interest" description="Disordered" evidence="10">
    <location>
        <begin position="1004"/>
        <end position="1028"/>
    </location>
</feature>